<dbReference type="RefSeq" id="WP_184253580.1">
    <property type="nucleotide sequence ID" value="NZ_JACHIH010000001.1"/>
</dbReference>
<keyword evidence="1" id="KW-1133">Transmembrane helix</keyword>
<keyword evidence="1" id="KW-0812">Transmembrane</keyword>
<protein>
    <submittedName>
        <fullName evidence="3">Methyl-accepting chemotaxis protein</fullName>
    </submittedName>
</protein>
<dbReference type="SUPFAM" id="SSF158472">
    <property type="entry name" value="HAMP domain-like"/>
    <property type="match status" value="1"/>
</dbReference>
<feature type="domain" description="HAMP" evidence="2">
    <location>
        <begin position="142"/>
        <end position="195"/>
    </location>
</feature>
<dbReference type="SMART" id="SM00304">
    <property type="entry name" value="HAMP"/>
    <property type="match status" value="1"/>
</dbReference>
<proteinExistence type="predicted"/>
<organism evidence="3 4">
    <name type="scientific">Rhodopseudomonas rhenobacensis</name>
    <dbReference type="NCBI Taxonomy" id="87461"/>
    <lineage>
        <taxon>Bacteria</taxon>
        <taxon>Pseudomonadati</taxon>
        <taxon>Pseudomonadota</taxon>
        <taxon>Alphaproteobacteria</taxon>
        <taxon>Hyphomicrobiales</taxon>
        <taxon>Nitrobacteraceae</taxon>
        <taxon>Rhodopseudomonas</taxon>
    </lineage>
</organism>
<dbReference type="PROSITE" id="PS50885">
    <property type="entry name" value="HAMP"/>
    <property type="match status" value="1"/>
</dbReference>
<evidence type="ECO:0000313" key="3">
    <source>
        <dbReference type="EMBL" id="MBB5045620.1"/>
    </source>
</evidence>
<dbReference type="Pfam" id="PF00672">
    <property type="entry name" value="HAMP"/>
    <property type="match status" value="1"/>
</dbReference>
<sequence length="259" mass="27655">MNFDLSNRSLAQKISILVLGITLFVTLTISGVGQMALQKVSAEKAKNSNSVASLGRLVDQGGAVLSPVTNSDGRVVGMLVMSKDAGAAVMPASYDGSMVIQTADSVVTSDPQYGLGAANTLLLLAGIAVFAIVGFVGTRIARGLLEPLGQLEQDIDQLAKGNTQVRLHALSRTDEIGRIARSIAKIQESLVELARIKTQRFVSDHPSLMNNLKEFWNDLKGAVRNAKTMLSSDGQMVGQHMRQSWSNWIHNSLGIPKSA</sequence>
<comment type="caution">
    <text evidence="3">The sequence shown here is derived from an EMBL/GenBank/DDBJ whole genome shotgun (WGS) entry which is preliminary data.</text>
</comment>
<dbReference type="GO" id="GO:0016020">
    <property type="term" value="C:membrane"/>
    <property type="evidence" value="ECO:0007669"/>
    <property type="project" value="InterPro"/>
</dbReference>
<dbReference type="Gene3D" id="6.10.340.10">
    <property type="match status" value="1"/>
</dbReference>
<dbReference type="CDD" id="cd06225">
    <property type="entry name" value="HAMP"/>
    <property type="match status" value="1"/>
</dbReference>
<keyword evidence="1" id="KW-0472">Membrane</keyword>
<evidence type="ECO:0000259" key="2">
    <source>
        <dbReference type="PROSITE" id="PS50885"/>
    </source>
</evidence>
<dbReference type="Proteomes" id="UP000542353">
    <property type="component" value="Unassembled WGS sequence"/>
</dbReference>
<name>A0A7W8DXB8_9BRAD</name>
<accession>A0A7W8DXB8</accession>
<feature type="transmembrane region" description="Helical" evidence="1">
    <location>
        <begin position="16"/>
        <end position="37"/>
    </location>
</feature>
<evidence type="ECO:0000313" key="4">
    <source>
        <dbReference type="Proteomes" id="UP000542353"/>
    </source>
</evidence>
<reference evidence="3 4" key="1">
    <citation type="submission" date="2020-08" db="EMBL/GenBank/DDBJ databases">
        <title>Genomic Encyclopedia of Type Strains, Phase IV (KMG-IV): sequencing the most valuable type-strain genomes for metagenomic binning, comparative biology and taxonomic classification.</title>
        <authorList>
            <person name="Goeker M."/>
        </authorList>
    </citation>
    <scope>NUCLEOTIDE SEQUENCE [LARGE SCALE GENOMIC DNA]</scope>
    <source>
        <strain evidence="3 4">DSM 12706</strain>
    </source>
</reference>
<dbReference type="EMBL" id="JACHIH010000001">
    <property type="protein sequence ID" value="MBB5045620.1"/>
    <property type="molecule type" value="Genomic_DNA"/>
</dbReference>
<evidence type="ECO:0000256" key="1">
    <source>
        <dbReference type="SAM" id="Phobius"/>
    </source>
</evidence>
<gene>
    <name evidence="3" type="ORF">HNR60_000349</name>
</gene>
<dbReference type="InterPro" id="IPR003660">
    <property type="entry name" value="HAMP_dom"/>
</dbReference>
<keyword evidence="4" id="KW-1185">Reference proteome</keyword>
<dbReference type="AlphaFoldDB" id="A0A7W8DXB8"/>
<feature type="transmembrane region" description="Helical" evidence="1">
    <location>
        <begin position="113"/>
        <end position="136"/>
    </location>
</feature>
<dbReference type="GO" id="GO:0007165">
    <property type="term" value="P:signal transduction"/>
    <property type="evidence" value="ECO:0007669"/>
    <property type="project" value="InterPro"/>
</dbReference>